<evidence type="ECO:0000313" key="9">
    <source>
        <dbReference type="Proteomes" id="UP000318582"/>
    </source>
</evidence>
<keyword evidence="3 5" id="KW-1133">Transmembrane helix</keyword>
<dbReference type="InterPro" id="IPR006614">
    <property type="entry name" value="Peroxin/Ferlin"/>
</dbReference>
<evidence type="ECO:0000256" key="5">
    <source>
        <dbReference type="SAM" id="Phobius"/>
    </source>
</evidence>
<gene>
    <name evidence="8" type="ORF">PhCBS80983_g03317</name>
</gene>
<evidence type="ECO:0000256" key="3">
    <source>
        <dbReference type="ARBA" id="ARBA00022989"/>
    </source>
</evidence>
<dbReference type="EMBL" id="QEAQ01000040">
    <property type="protein sequence ID" value="TPX58186.1"/>
    <property type="molecule type" value="Genomic_DNA"/>
</dbReference>
<dbReference type="GO" id="GO:0012505">
    <property type="term" value="C:endomembrane system"/>
    <property type="evidence" value="ECO:0007669"/>
    <property type="project" value="UniProtKB-SubCell"/>
</dbReference>
<dbReference type="PANTHER" id="PTHR31679">
    <property type="entry name" value="PEROXISOMAL MEMBRANE PROTEIN PEX30-RELATED"/>
    <property type="match status" value="1"/>
</dbReference>
<dbReference type="STRING" id="109895.A0A507E2X3"/>
<feature type="domain" description="Peroxin/Ferlin" evidence="6">
    <location>
        <begin position="283"/>
        <end position="344"/>
    </location>
</feature>
<evidence type="ECO:0000259" key="7">
    <source>
        <dbReference type="SMART" id="SM00694"/>
    </source>
</evidence>
<comment type="caution">
    <text evidence="8">The sequence shown here is derived from an EMBL/GenBank/DDBJ whole genome shotgun (WGS) entry which is preliminary data.</text>
</comment>
<dbReference type="InterPro" id="IPR010482">
    <property type="entry name" value="TECPR1-like_DysF"/>
</dbReference>
<keyword evidence="9" id="KW-1185">Reference proteome</keyword>
<proteinExistence type="predicted"/>
<dbReference type="InterPro" id="IPR052646">
    <property type="entry name" value="Peroxisomal_PEX28-32"/>
</dbReference>
<accession>A0A507E2X3</accession>
<dbReference type="SMART" id="SM00693">
    <property type="entry name" value="DysFN"/>
    <property type="match status" value="1"/>
</dbReference>
<evidence type="ECO:0000256" key="1">
    <source>
        <dbReference type="ARBA" id="ARBA00004127"/>
    </source>
</evidence>
<dbReference type="Pfam" id="PF06398">
    <property type="entry name" value="Pex24p"/>
    <property type="match status" value="1"/>
</dbReference>
<feature type="transmembrane region" description="Helical" evidence="5">
    <location>
        <begin position="202"/>
        <end position="223"/>
    </location>
</feature>
<dbReference type="GO" id="GO:0007031">
    <property type="term" value="P:peroxisome organization"/>
    <property type="evidence" value="ECO:0007669"/>
    <property type="project" value="TreeGrafter"/>
</dbReference>
<keyword evidence="2 5" id="KW-0812">Transmembrane</keyword>
<dbReference type="SMART" id="SM00694">
    <property type="entry name" value="DysFC"/>
    <property type="match status" value="1"/>
</dbReference>
<dbReference type="AlphaFoldDB" id="A0A507E2X3"/>
<sequence length="397" mass="45019">MTLFASHRYTPGDGGGGRSVIHNLVNKVLINTAREHEKIPASAPPLNLLTTTPWNVSRIVTRLGPVVRIYETTQNLITWKDPIKTILLMAVWVSLCYYPTMLCITPHLSIIIIILRNHERKDQFMRKREMEASIAAATGWTSGIAVGSEEYLRNMQFMQNMMSMYCDAYDHAVSRLKALDWSHPPTTSRILQYVFASIPATWLVYFAVPFNYILLVGGVLFFVHKTTNIKAPQMLQFPLTLVPALGRRLSAAVDALRGLDGLASPDMAVGGRVAQREMALPKPVPVTIALYENQRWWAGPGWIPHLLSSERTPWSDAQGTVSFPAPQDYEVPLDWVWVDDWKIDGEWFDTDAEGWVYSDHKWMSPSPQAGLVSLTRRRRWIRSMMQVPRVGSRRMAS</sequence>
<dbReference type="Proteomes" id="UP000318582">
    <property type="component" value="Unassembled WGS sequence"/>
</dbReference>
<evidence type="ECO:0000259" key="6">
    <source>
        <dbReference type="SMART" id="SM00693"/>
    </source>
</evidence>
<dbReference type="GO" id="GO:0005778">
    <property type="term" value="C:peroxisomal membrane"/>
    <property type="evidence" value="ECO:0007669"/>
    <property type="project" value="UniProtKB-ARBA"/>
</dbReference>
<protein>
    <recommendedName>
        <fullName evidence="6 7">Peroxin/Ferlin domain-containing protein</fullName>
    </recommendedName>
</protein>
<evidence type="ECO:0000313" key="8">
    <source>
        <dbReference type="EMBL" id="TPX58186.1"/>
    </source>
</evidence>
<evidence type="ECO:0000256" key="4">
    <source>
        <dbReference type="ARBA" id="ARBA00023136"/>
    </source>
</evidence>
<reference evidence="8 9" key="1">
    <citation type="journal article" date="2019" name="Sci. Rep.">
        <title>Comparative genomics of chytrid fungi reveal insights into the obligate biotrophic and pathogenic lifestyle of Synchytrium endobioticum.</title>
        <authorList>
            <person name="van de Vossenberg B.T.L.H."/>
            <person name="Warris S."/>
            <person name="Nguyen H.D.T."/>
            <person name="van Gent-Pelzer M.P.E."/>
            <person name="Joly D.L."/>
            <person name="van de Geest H.C."/>
            <person name="Bonants P.J.M."/>
            <person name="Smith D.S."/>
            <person name="Levesque C.A."/>
            <person name="van der Lee T.A.J."/>
        </authorList>
    </citation>
    <scope>NUCLEOTIDE SEQUENCE [LARGE SCALE GENOMIC DNA]</scope>
    <source>
        <strain evidence="8 9">CBS 809.83</strain>
    </source>
</reference>
<comment type="subcellular location">
    <subcellularLocation>
        <location evidence="1">Endomembrane system</location>
        <topology evidence="1">Multi-pass membrane protein</topology>
    </subcellularLocation>
</comment>
<name>A0A507E2X3_9FUNG</name>
<evidence type="ECO:0000256" key="2">
    <source>
        <dbReference type="ARBA" id="ARBA00022692"/>
    </source>
</evidence>
<feature type="domain" description="Peroxin/Ferlin" evidence="7">
    <location>
        <begin position="354"/>
        <end position="387"/>
    </location>
</feature>
<feature type="transmembrane region" description="Helical" evidence="5">
    <location>
        <begin position="86"/>
        <end position="114"/>
    </location>
</feature>
<dbReference type="PANTHER" id="PTHR31679:SF2">
    <property type="entry name" value="PEROXISOMAL MEMBRANE PROTEIN PEX30-RELATED"/>
    <property type="match status" value="1"/>
</dbReference>
<keyword evidence="4 5" id="KW-0472">Membrane</keyword>
<organism evidence="8 9">
    <name type="scientific">Powellomyces hirtus</name>
    <dbReference type="NCBI Taxonomy" id="109895"/>
    <lineage>
        <taxon>Eukaryota</taxon>
        <taxon>Fungi</taxon>
        <taxon>Fungi incertae sedis</taxon>
        <taxon>Chytridiomycota</taxon>
        <taxon>Chytridiomycota incertae sedis</taxon>
        <taxon>Chytridiomycetes</taxon>
        <taxon>Spizellomycetales</taxon>
        <taxon>Powellomycetaceae</taxon>
        <taxon>Powellomyces</taxon>
    </lineage>
</organism>